<organism evidence="16 17">
    <name type="scientific">Gymnopilus dilepis</name>
    <dbReference type="NCBI Taxonomy" id="231916"/>
    <lineage>
        <taxon>Eukaryota</taxon>
        <taxon>Fungi</taxon>
        <taxon>Dikarya</taxon>
        <taxon>Basidiomycota</taxon>
        <taxon>Agaricomycotina</taxon>
        <taxon>Agaricomycetes</taxon>
        <taxon>Agaricomycetidae</taxon>
        <taxon>Agaricales</taxon>
        <taxon>Agaricineae</taxon>
        <taxon>Hymenogastraceae</taxon>
        <taxon>Gymnopilus</taxon>
    </lineage>
</organism>
<keyword evidence="6" id="KW-0819">tRNA processing</keyword>
<dbReference type="OrthoDB" id="62560at2759"/>
<evidence type="ECO:0000256" key="9">
    <source>
        <dbReference type="ARBA" id="ARBA00022741"/>
    </source>
</evidence>
<evidence type="ECO:0000256" key="6">
    <source>
        <dbReference type="ARBA" id="ARBA00022694"/>
    </source>
</evidence>
<keyword evidence="7" id="KW-0548">Nucleotidyltransferase</keyword>
<dbReference type="STRING" id="231916.A0A409XXE7"/>
<evidence type="ECO:0000256" key="4">
    <source>
        <dbReference type="ARBA" id="ARBA00015443"/>
    </source>
</evidence>
<keyword evidence="8" id="KW-0479">Metal-binding</keyword>
<comment type="cofactor">
    <cofactor evidence="1">
        <name>Mg(2+)</name>
        <dbReference type="ChEBI" id="CHEBI:18420"/>
    </cofactor>
</comment>
<dbReference type="InterPro" id="IPR007537">
    <property type="entry name" value="tRNAHis_GuaTrfase_Thg1"/>
</dbReference>
<keyword evidence="9" id="KW-0547">Nucleotide-binding</keyword>
<dbReference type="Pfam" id="PF14413">
    <property type="entry name" value="Thg1C"/>
    <property type="match status" value="1"/>
</dbReference>
<evidence type="ECO:0000256" key="1">
    <source>
        <dbReference type="ARBA" id="ARBA00001946"/>
    </source>
</evidence>
<dbReference type="InterPro" id="IPR025845">
    <property type="entry name" value="Thg1_C_dom"/>
</dbReference>
<evidence type="ECO:0000256" key="10">
    <source>
        <dbReference type="ARBA" id="ARBA00022842"/>
    </source>
</evidence>
<dbReference type="InParanoid" id="A0A409XXE7"/>
<keyword evidence="5" id="KW-0808">Transferase</keyword>
<keyword evidence="11" id="KW-0342">GTP-binding</keyword>
<evidence type="ECO:0000256" key="3">
    <source>
        <dbReference type="ARBA" id="ARBA00012511"/>
    </source>
</evidence>
<evidence type="ECO:0000259" key="14">
    <source>
        <dbReference type="Pfam" id="PF04446"/>
    </source>
</evidence>
<protein>
    <recommendedName>
        <fullName evidence="4">tRNA(His) guanylyltransferase</fullName>
        <ecNumber evidence="3">2.7.7.79</ecNumber>
    </recommendedName>
    <alternativeName>
        <fullName evidence="12">tRNA-histidine guanylyltransferase</fullName>
    </alternativeName>
</protein>
<feature type="domain" description="tRNAHis guanylyltransferase catalytic" evidence="14">
    <location>
        <begin position="6"/>
        <end position="135"/>
    </location>
</feature>
<dbReference type="Proteomes" id="UP000284706">
    <property type="component" value="Unassembled WGS sequence"/>
</dbReference>
<dbReference type="GO" id="GO:0006400">
    <property type="term" value="P:tRNA modification"/>
    <property type="evidence" value="ECO:0007669"/>
    <property type="project" value="InterPro"/>
</dbReference>
<gene>
    <name evidence="16" type="ORF">CVT26_008461</name>
</gene>
<dbReference type="EMBL" id="NHYE01001425">
    <property type="protein sequence ID" value="PPQ95442.1"/>
    <property type="molecule type" value="Genomic_DNA"/>
</dbReference>
<keyword evidence="17" id="KW-1185">Reference proteome</keyword>
<name>A0A409XXE7_9AGAR</name>
<dbReference type="AlphaFoldDB" id="A0A409XXE7"/>
<dbReference type="FunCoup" id="A0A409XXE7">
    <property type="interactions" value="317"/>
</dbReference>
<evidence type="ECO:0000256" key="13">
    <source>
        <dbReference type="SAM" id="MobiDB-lite"/>
    </source>
</evidence>
<comment type="similarity">
    <text evidence="2">Belongs to the tRNA(His) guanylyltransferase family.</text>
</comment>
<feature type="compositionally biased region" description="Polar residues" evidence="13">
    <location>
        <begin position="252"/>
        <end position="265"/>
    </location>
</feature>
<keyword evidence="10" id="KW-0460">Magnesium</keyword>
<feature type="region of interest" description="Disordered" evidence="13">
    <location>
        <begin position="243"/>
        <end position="291"/>
    </location>
</feature>
<dbReference type="GO" id="GO:0000287">
    <property type="term" value="F:magnesium ion binding"/>
    <property type="evidence" value="ECO:0007669"/>
    <property type="project" value="InterPro"/>
</dbReference>
<dbReference type="PANTHER" id="PTHR12729:SF6">
    <property type="entry name" value="TRNA(HIS) GUANYLYLTRANSFERASE-RELATED"/>
    <property type="match status" value="1"/>
</dbReference>
<evidence type="ECO:0000313" key="16">
    <source>
        <dbReference type="EMBL" id="PPQ95442.1"/>
    </source>
</evidence>
<evidence type="ECO:0000256" key="2">
    <source>
        <dbReference type="ARBA" id="ARBA00010113"/>
    </source>
</evidence>
<reference evidence="16 17" key="1">
    <citation type="journal article" date="2018" name="Evol. Lett.">
        <title>Horizontal gene cluster transfer increased hallucinogenic mushroom diversity.</title>
        <authorList>
            <person name="Reynolds H.T."/>
            <person name="Vijayakumar V."/>
            <person name="Gluck-Thaler E."/>
            <person name="Korotkin H.B."/>
            <person name="Matheny P.B."/>
            <person name="Slot J.C."/>
        </authorList>
    </citation>
    <scope>NUCLEOTIDE SEQUENCE [LARGE SCALE GENOMIC DNA]</scope>
    <source>
        <strain evidence="16 17">SRW20</strain>
    </source>
</reference>
<evidence type="ECO:0000259" key="15">
    <source>
        <dbReference type="Pfam" id="PF14413"/>
    </source>
</evidence>
<feature type="domain" description="Thg1 C-terminal" evidence="15">
    <location>
        <begin position="138"/>
        <end position="358"/>
    </location>
</feature>
<dbReference type="EC" id="2.7.7.79" evidence="3"/>
<dbReference type="PANTHER" id="PTHR12729">
    <property type="entry name" value="TRNA(HIS) GUANYLYLTRANSFERASE-RELATED"/>
    <property type="match status" value="1"/>
</dbReference>
<evidence type="ECO:0000256" key="11">
    <source>
        <dbReference type="ARBA" id="ARBA00023134"/>
    </source>
</evidence>
<accession>A0A409XXE7</accession>
<dbReference type="InterPro" id="IPR038469">
    <property type="entry name" value="tRNAHis_GuaTrfase_Thg1_sf"/>
</dbReference>
<evidence type="ECO:0000256" key="8">
    <source>
        <dbReference type="ARBA" id="ARBA00022723"/>
    </source>
</evidence>
<dbReference type="Pfam" id="PF04446">
    <property type="entry name" value="Thg1"/>
    <property type="match status" value="1"/>
</dbReference>
<sequence length="375" mass="42378">MANSKYAYVRDFELPDPLLPGTFMLFRLDGHSFHRFSDVHEFKKPNDIRALQLMDHAAKDVMNEYPDIVLAFGESDEFSFLLRKSTSLYNRRQSKIVSTLTSLFTSSYVFHWQEYFPGYPLQYPPSFDGRIVLYPTGKQIRDYFAWRQADTHINNLYNTTFWALVQDGGQSTTEAHATLRGTFSKDKNEILYSRFGINYNRIDARFRKGSVLFRTEIPSEEAVGVDDGRPSVITTSLRAAAAAISGEERTSSGRMANESTESTSDIIAKSAEKEPSSTQEHSTLPSETSTAIPGIAQGQDVVHLETALPVASTTDIVTPAPPEPPKPKPKPKDSVKKSKQKQKQIPTKIEIVHCDIIQDDFWNERPWILDENWAG</sequence>
<evidence type="ECO:0000256" key="12">
    <source>
        <dbReference type="ARBA" id="ARBA00032480"/>
    </source>
</evidence>
<dbReference type="Gene3D" id="3.30.70.3000">
    <property type="match status" value="1"/>
</dbReference>
<evidence type="ECO:0000313" key="17">
    <source>
        <dbReference type="Proteomes" id="UP000284706"/>
    </source>
</evidence>
<evidence type="ECO:0000256" key="5">
    <source>
        <dbReference type="ARBA" id="ARBA00022679"/>
    </source>
</evidence>
<dbReference type="InterPro" id="IPR024956">
    <property type="entry name" value="tRNAHis_GuaTrfase_cat"/>
</dbReference>
<feature type="region of interest" description="Disordered" evidence="13">
    <location>
        <begin position="312"/>
        <end position="347"/>
    </location>
</feature>
<evidence type="ECO:0000256" key="7">
    <source>
        <dbReference type="ARBA" id="ARBA00022695"/>
    </source>
</evidence>
<feature type="compositionally biased region" description="Polar residues" evidence="13">
    <location>
        <begin position="276"/>
        <end position="291"/>
    </location>
</feature>
<dbReference type="GO" id="GO:0005525">
    <property type="term" value="F:GTP binding"/>
    <property type="evidence" value="ECO:0007669"/>
    <property type="project" value="UniProtKB-KW"/>
</dbReference>
<proteinExistence type="inferred from homology"/>
<dbReference type="GO" id="GO:0008193">
    <property type="term" value="F:tRNA guanylyltransferase activity"/>
    <property type="evidence" value="ECO:0007669"/>
    <property type="project" value="UniProtKB-EC"/>
</dbReference>
<comment type="caution">
    <text evidence="16">The sequence shown here is derived from an EMBL/GenBank/DDBJ whole genome shotgun (WGS) entry which is preliminary data.</text>
</comment>